<dbReference type="GO" id="GO:0003729">
    <property type="term" value="F:mRNA binding"/>
    <property type="evidence" value="ECO:0007669"/>
    <property type="project" value="InterPro"/>
</dbReference>
<dbReference type="AlphaFoldDB" id="A0A433DJU1"/>
<protein>
    <recommendedName>
        <fullName evidence="4">LUC7-domain-containing protein</fullName>
    </recommendedName>
</protein>
<name>A0A433DJU1_9FUNG</name>
<organism evidence="2 3">
    <name type="scientific">Jimgerdemannia flammicorona</name>
    <dbReference type="NCBI Taxonomy" id="994334"/>
    <lineage>
        <taxon>Eukaryota</taxon>
        <taxon>Fungi</taxon>
        <taxon>Fungi incertae sedis</taxon>
        <taxon>Mucoromycota</taxon>
        <taxon>Mucoromycotina</taxon>
        <taxon>Endogonomycetes</taxon>
        <taxon>Endogonales</taxon>
        <taxon>Endogonaceae</taxon>
        <taxon>Jimgerdemannia</taxon>
    </lineage>
</organism>
<evidence type="ECO:0008006" key="4">
    <source>
        <dbReference type="Google" id="ProtNLM"/>
    </source>
</evidence>
<accession>A0A433DJU1</accession>
<dbReference type="PANTHER" id="PTHR12375">
    <property type="entry name" value="RNA-BINDING PROTEIN LUC7-RELATED"/>
    <property type="match status" value="1"/>
</dbReference>
<dbReference type="GO" id="GO:0005685">
    <property type="term" value="C:U1 snRNP"/>
    <property type="evidence" value="ECO:0007669"/>
    <property type="project" value="InterPro"/>
</dbReference>
<keyword evidence="3" id="KW-1185">Reference proteome</keyword>
<comment type="similarity">
    <text evidence="1">Belongs to the Luc7 family.</text>
</comment>
<dbReference type="GO" id="GO:0006376">
    <property type="term" value="P:mRNA splice site recognition"/>
    <property type="evidence" value="ECO:0007669"/>
    <property type="project" value="InterPro"/>
</dbReference>
<evidence type="ECO:0000313" key="3">
    <source>
        <dbReference type="Proteomes" id="UP000268093"/>
    </source>
</evidence>
<evidence type="ECO:0000313" key="2">
    <source>
        <dbReference type="EMBL" id="RUP51154.1"/>
    </source>
</evidence>
<proteinExistence type="inferred from homology"/>
<dbReference type="OrthoDB" id="153872at2759"/>
<gene>
    <name evidence="2" type="ORF">BC936DRAFT_149637</name>
</gene>
<reference evidence="2 3" key="1">
    <citation type="journal article" date="2018" name="New Phytol.">
        <title>Phylogenomics of Endogonaceae and evolution of mycorrhizas within Mucoromycota.</title>
        <authorList>
            <person name="Chang Y."/>
            <person name="Desiro A."/>
            <person name="Na H."/>
            <person name="Sandor L."/>
            <person name="Lipzen A."/>
            <person name="Clum A."/>
            <person name="Barry K."/>
            <person name="Grigoriev I.V."/>
            <person name="Martin F.M."/>
            <person name="Stajich J.E."/>
            <person name="Smith M.E."/>
            <person name="Bonito G."/>
            <person name="Spatafora J.W."/>
        </authorList>
    </citation>
    <scope>NUCLEOTIDE SEQUENCE [LARGE SCALE GENOMIC DNA]</scope>
    <source>
        <strain evidence="2 3">GMNB39</strain>
    </source>
</reference>
<comment type="caution">
    <text evidence="2">The sequence shown here is derived from an EMBL/GenBank/DDBJ whole genome shotgun (WGS) entry which is preliminary data.</text>
</comment>
<dbReference type="InterPro" id="IPR004882">
    <property type="entry name" value="Luc7-rel"/>
</dbReference>
<sequence length="221" mass="25983">MDYQRQLMAELMAQYDLDDTKNFWDDDVCKNYLVAYCPSQLFTNTKSDLGPCTKIHNDKLRDKYRNTPDKESRYPYEVAFVDYITSLVTDLDHKIRRNKERLDIQPDAKTLNPGRDEREESIVLLDERIKEMLAKIEGAGEEGRVQEAAELTEKVERLQHELTLMKNRREDNSITKLAMLLKTDLWMVSKVVQRFEHDTQLEPIQSSTNTAVVHRLRRMTA</sequence>
<dbReference type="Pfam" id="PF03194">
    <property type="entry name" value="LUC7"/>
    <property type="match status" value="1"/>
</dbReference>
<dbReference type="Proteomes" id="UP000268093">
    <property type="component" value="Unassembled WGS sequence"/>
</dbReference>
<evidence type="ECO:0000256" key="1">
    <source>
        <dbReference type="ARBA" id="ARBA00005655"/>
    </source>
</evidence>
<dbReference type="EMBL" id="RBNI01000914">
    <property type="protein sequence ID" value="RUP51154.1"/>
    <property type="molecule type" value="Genomic_DNA"/>
</dbReference>